<organism evidence="1">
    <name type="scientific">virus sp. ctyMK1</name>
    <dbReference type="NCBI Taxonomy" id="2828002"/>
    <lineage>
        <taxon>Viruses</taxon>
    </lineage>
</organism>
<sequence length="62" mass="7434">MNKTNVCEIYDQLLANTDNYIDKQITLLEKYREGYIQGCTDLYNEYLAEIDIEEHKKEEVKK</sequence>
<evidence type="ECO:0000313" key="1">
    <source>
        <dbReference type="EMBL" id="DAE29750.1"/>
    </source>
</evidence>
<name>A0A8S5REC1_9VIRU</name>
<protein>
    <submittedName>
        <fullName evidence="1">Lactocin 705 family</fullName>
    </submittedName>
</protein>
<reference evidence="1" key="1">
    <citation type="journal article" date="2021" name="Proc. Natl. Acad. Sci. U.S.A.">
        <title>A Catalog of Tens of Thousands of Viruses from Human Metagenomes Reveals Hidden Associations with Chronic Diseases.</title>
        <authorList>
            <person name="Tisza M.J."/>
            <person name="Buck C.B."/>
        </authorList>
    </citation>
    <scope>NUCLEOTIDE SEQUENCE</scope>
    <source>
        <strain evidence="1">CtyMK1</strain>
    </source>
</reference>
<dbReference type="EMBL" id="BK059098">
    <property type="protein sequence ID" value="DAE29750.1"/>
    <property type="molecule type" value="Genomic_DNA"/>
</dbReference>
<proteinExistence type="predicted"/>
<accession>A0A8S5REC1</accession>